<organism evidence="2 3">
    <name type="scientific">Fusarium sarcochroum</name>
    <dbReference type="NCBI Taxonomy" id="1208366"/>
    <lineage>
        <taxon>Eukaryota</taxon>
        <taxon>Fungi</taxon>
        <taxon>Dikarya</taxon>
        <taxon>Ascomycota</taxon>
        <taxon>Pezizomycotina</taxon>
        <taxon>Sordariomycetes</taxon>
        <taxon>Hypocreomycetidae</taxon>
        <taxon>Hypocreales</taxon>
        <taxon>Nectriaceae</taxon>
        <taxon>Fusarium</taxon>
        <taxon>Fusarium lateritium species complex</taxon>
    </lineage>
</organism>
<name>A0A8H4U3K0_9HYPO</name>
<evidence type="ECO:0008006" key="4">
    <source>
        <dbReference type="Google" id="ProtNLM"/>
    </source>
</evidence>
<dbReference type="Gene3D" id="1.10.630.10">
    <property type="entry name" value="Cytochrome P450"/>
    <property type="match status" value="1"/>
</dbReference>
<dbReference type="SUPFAM" id="SSF48264">
    <property type="entry name" value="Cytochrome P450"/>
    <property type="match status" value="1"/>
</dbReference>
<feature type="region of interest" description="Disordered" evidence="1">
    <location>
        <begin position="119"/>
        <end position="139"/>
    </location>
</feature>
<evidence type="ECO:0000313" key="3">
    <source>
        <dbReference type="Proteomes" id="UP000622797"/>
    </source>
</evidence>
<dbReference type="GO" id="GO:0004497">
    <property type="term" value="F:monooxygenase activity"/>
    <property type="evidence" value="ECO:0007669"/>
    <property type="project" value="InterPro"/>
</dbReference>
<reference evidence="2" key="1">
    <citation type="journal article" date="2020" name="BMC Genomics">
        <title>Correction to: Identification and distribution of gene clusters required for synthesis of sphingolipid metabolism inhibitors in diverse species of the filamentous fungus Fusarium.</title>
        <authorList>
            <person name="Kim H.S."/>
            <person name="Lohmar J.M."/>
            <person name="Busman M."/>
            <person name="Brown D.W."/>
            <person name="Naumann T.A."/>
            <person name="Divon H.H."/>
            <person name="Lysoe E."/>
            <person name="Uhlig S."/>
            <person name="Proctor R.H."/>
        </authorList>
    </citation>
    <scope>NUCLEOTIDE SEQUENCE</scope>
    <source>
        <strain evidence="2">NRRL 20472</strain>
    </source>
</reference>
<comment type="caution">
    <text evidence="2">The sequence shown here is derived from an EMBL/GenBank/DDBJ whole genome shotgun (WGS) entry which is preliminary data.</text>
</comment>
<dbReference type="EMBL" id="JABEXW010000171">
    <property type="protein sequence ID" value="KAF4969186.1"/>
    <property type="molecule type" value="Genomic_DNA"/>
</dbReference>
<dbReference type="AlphaFoldDB" id="A0A8H4U3K0"/>
<dbReference type="GO" id="GO:0005506">
    <property type="term" value="F:iron ion binding"/>
    <property type="evidence" value="ECO:0007669"/>
    <property type="project" value="InterPro"/>
</dbReference>
<reference evidence="2" key="2">
    <citation type="submission" date="2020-05" db="EMBL/GenBank/DDBJ databases">
        <authorList>
            <person name="Kim H.-S."/>
            <person name="Proctor R.H."/>
            <person name="Brown D.W."/>
        </authorList>
    </citation>
    <scope>NUCLEOTIDE SEQUENCE</scope>
    <source>
        <strain evidence="2">NRRL 20472</strain>
    </source>
</reference>
<protein>
    <recommendedName>
        <fullName evidence="4">Cytochrome P450 monooxygenase</fullName>
    </recommendedName>
</protein>
<proteinExistence type="predicted"/>
<dbReference type="InterPro" id="IPR036396">
    <property type="entry name" value="Cyt_P450_sf"/>
</dbReference>
<dbReference type="GO" id="GO:0016705">
    <property type="term" value="F:oxidoreductase activity, acting on paired donors, with incorporation or reduction of molecular oxygen"/>
    <property type="evidence" value="ECO:0007669"/>
    <property type="project" value="InterPro"/>
</dbReference>
<sequence>MPVFVIFAFGVGCCLLLIRLVTSYLRLSKIPGPLAAKFTDLWRYKSRNSKVHTSRLVELHNKYGKLVRIGPNHVSTCDPAAIPIIYSTNPTWIKGPSYYGAIPVSRNRPVPTIIGMGEAQHTAVRKPSSHENHKKELLE</sequence>
<evidence type="ECO:0000313" key="2">
    <source>
        <dbReference type="EMBL" id="KAF4969186.1"/>
    </source>
</evidence>
<dbReference type="OrthoDB" id="3934656at2759"/>
<gene>
    <name evidence="2" type="ORF">FSARC_3562</name>
</gene>
<keyword evidence="3" id="KW-1185">Reference proteome</keyword>
<dbReference type="Proteomes" id="UP000622797">
    <property type="component" value="Unassembled WGS sequence"/>
</dbReference>
<dbReference type="GO" id="GO:0020037">
    <property type="term" value="F:heme binding"/>
    <property type="evidence" value="ECO:0007669"/>
    <property type="project" value="InterPro"/>
</dbReference>
<evidence type="ECO:0000256" key="1">
    <source>
        <dbReference type="SAM" id="MobiDB-lite"/>
    </source>
</evidence>
<feature type="compositionally biased region" description="Basic and acidic residues" evidence="1">
    <location>
        <begin position="128"/>
        <end position="139"/>
    </location>
</feature>
<accession>A0A8H4U3K0</accession>